<organism evidence="1 2">
    <name type="scientific">Amnimonas aquatica</name>
    <dbReference type="NCBI Taxonomy" id="2094561"/>
    <lineage>
        <taxon>Bacteria</taxon>
        <taxon>Pseudomonadati</taxon>
        <taxon>Pseudomonadota</taxon>
        <taxon>Gammaproteobacteria</taxon>
        <taxon>Moraxellales</taxon>
        <taxon>Moraxellaceae</taxon>
        <taxon>Amnimonas</taxon>
    </lineage>
</organism>
<dbReference type="Proteomes" id="UP000243900">
    <property type="component" value="Unassembled WGS sequence"/>
</dbReference>
<dbReference type="OrthoDB" id="9986192at2"/>
<evidence type="ECO:0000313" key="1">
    <source>
        <dbReference type="EMBL" id="PQA52345.1"/>
    </source>
</evidence>
<dbReference type="Pfam" id="PF07254">
    <property type="entry name" value="Cpta_toxin"/>
    <property type="match status" value="1"/>
</dbReference>
<keyword evidence="2" id="KW-1185">Reference proteome</keyword>
<name>A0A2P6AVG4_9GAMM</name>
<evidence type="ECO:0008006" key="3">
    <source>
        <dbReference type="Google" id="ProtNLM"/>
    </source>
</evidence>
<gene>
    <name evidence="1" type="ORF">C5O18_00015</name>
</gene>
<evidence type="ECO:0000313" key="2">
    <source>
        <dbReference type="Proteomes" id="UP000243900"/>
    </source>
</evidence>
<dbReference type="InterPro" id="IPR009883">
    <property type="entry name" value="YgfX"/>
</dbReference>
<dbReference type="AlphaFoldDB" id="A0A2P6AVG4"/>
<dbReference type="RefSeq" id="WP_105190843.1">
    <property type="nucleotide sequence ID" value="NZ_PTQZ01000001.1"/>
</dbReference>
<proteinExistence type="predicted"/>
<reference evidence="2" key="1">
    <citation type="submission" date="2018-02" db="EMBL/GenBank/DDBJ databases">
        <title>Genome sequencing of Solimonas sp. HR-BB.</title>
        <authorList>
            <person name="Lee Y."/>
            <person name="Jeon C.O."/>
        </authorList>
    </citation>
    <scope>NUCLEOTIDE SEQUENCE [LARGE SCALE GENOMIC DNA]</scope>
    <source>
        <strain evidence="2">HR-E</strain>
    </source>
</reference>
<protein>
    <recommendedName>
        <fullName evidence="3">Toxin CptA</fullName>
    </recommendedName>
</protein>
<accession>A0A2P6AVG4</accession>
<dbReference type="EMBL" id="PTQZ01000001">
    <property type="protein sequence ID" value="PQA52345.1"/>
    <property type="molecule type" value="Genomic_DNA"/>
</dbReference>
<comment type="caution">
    <text evidence="1">The sequence shown here is derived from an EMBL/GenBank/DDBJ whole genome shotgun (WGS) entry which is preliminary data.</text>
</comment>
<sequence length="127" mass="14171">MLLSCLCALPLSHVPAPVLLAAVPLALILAWSLWRHQAGSLPLAVLKQLPDGWRLTLVSGEQCLAELAGPVRDWPGLLCLRFRVTAGEGSVAYGTCWRVLLWSDQLPAADWRRLRVSLRWRRREQAV</sequence>